<dbReference type="InterPro" id="IPR003441">
    <property type="entry name" value="NAC-dom"/>
</dbReference>
<evidence type="ECO:0000259" key="7">
    <source>
        <dbReference type="PROSITE" id="PS51005"/>
    </source>
</evidence>
<feature type="transmembrane region" description="Helical" evidence="6">
    <location>
        <begin position="577"/>
        <end position="596"/>
    </location>
</feature>
<evidence type="ECO:0000313" key="8">
    <source>
        <dbReference type="EMBL" id="QDX01707.1"/>
    </source>
</evidence>
<keyword evidence="4" id="KW-0804">Transcription</keyword>
<dbReference type="InterPro" id="IPR036093">
    <property type="entry name" value="NAC_dom_sf"/>
</dbReference>
<protein>
    <submittedName>
        <fullName evidence="8">NAC domain-containing protein NAC27</fullName>
    </submittedName>
</protein>
<dbReference type="GO" id="GO:0005634">
    <property type="term" value="C:nucleus"/>
    <property type="evidence" value="ECO:0007669"/>
    <property type="project" value="UniProtKB-SubCell"/>
</dbReference>
<evidence type="ECO:0000256" key="4">
    <source>
        <dbReference type="ARBA" id="ARBA00023163"/>
    </source>
</evidence>
<dbReference type="PANTHER" id="PTHR31744">
    <property type="entry name" value="PROTEIN CUP-SHAPED COTYLEDON 2-RELATED"/>
    <property type="match status" value="1"/>
</dbReference>
<keyword evidence="6" id="KW-1133">Transmembrane helix</keyword>
<evidence type="ECO:0000256" key="6">
    <source>
        <dbReference type="SAM" id="Phobius"/>
    </source>
</evidence>
<comment type="subcellular location">
    <subcellularLocation>
        <location evidence="1">Nucleus</location>
    </subcellularLocation>
</comment>
<dbReference type="SUPFAM" id="SSF101941">
    <property type="entry name" value="NAC domain"/>
    <property type="match status" value="1"/>
</dbReference>
<name>A0A6B7JFD1_MEDSF</name>
<dbReference type="FunFam" id="2.170.150.80:FF:000002">
    <property type="entry name" value="Nac domain-containing protein 86"/>
    <property type="match status" value="1"/>
</dbReference>
<evidence type="ECO:0000256" key="5">
    <source>
        <dbReference type="ARBA" id="ARBA00023242"/>
    </source>
</evidence>
<feature type="domain" description="NAC" evidence="7">
    <location>
        <begin position="6"/>
        <end position="156"/>
    </location>
</feature>
<keyword evidence="2" id="KW-0805">Transcription regulation</keyword>
<dbReference type="PANTHER" id="PTHR31744:SF210">
    <property type="entry name" value="NAC DOMAIN-CONTAINING PROTEIN 86-LIKE"/>
    <property type="match status" value="1"/>
</dbReference>
<dbReference type="Pfam" id="PF02365">
    <property type="entry name" value="NAM"/>
    <property type="match status" value="1"/>
</dbReference>
<dbReference type="EMBL" id="MH481766">
    <property type="protein sequence ID" value="QDX01707.1"/>
    <property type="molecule type" value="mRNA"/>
</dbReference>
<reference evidence="8" key="1">
    <citation type="submission" date="2018-06" db="EMBL/GenBank/DDBJ databases">
        <title>Medicago falcate NAC domain-containing protein mRNA.</title>
        <authorList>
            <person name="Zhang L."/>
        </authorList>
    </citation>
    <scope>NUCLEOTIDE SEQUENCE</scope>
</reference>
<evidence type="ECO:0000256" key="2">
    <source>
        <dbReference type="ARBA" id="ARBA00023015"/>
    </source>
</evidence>
<evidence type="ECO:0000256" key="3">
    <source>
        <dbReference type="ARBA" id="ARBA00023125"/>
    </source>
</evidence>
<keyword evidence="3" id="KW-0238">DNA-binding</keyword>
<dbReference type="GO" id="GO:0006355">
    <property type="term" value="P:regulation of DNA-templated transcription"/>
    <property type="evidence" value="ECO:0007669"/>
    <property type="project" value="InterPro"/>
</dbReference>
<dbReference type="Gene3D" id="2.170.150.80">
    <property type="entry name" value="NAC domain"/>
    <property type="match status" value="1"/>
</dbReference>
<evidence type="ECO:0000256" key="1">
    <source>
        <dbReference type="ARBA" id="ARBA00004123"/>
    </source>
</evidence>
<feature type="transmembrane region" description="Helical" evidence="6">
    <location>
        <begin position="650"/>
        <end position="670"/>
    </location>
</feature>
<dbReference type="AlphaFoldDB" id="A0A6B7JFD1"/>
<organism evidence="8">
    <name type="scientific">Medicago sativa subsp. falcata</name>
    <name type="common">Sickle medic</name>
    <name type="synonym">Medicago falcata</name>
    <dbReference type="NCBI Taxonomy" id="3878"/>
    <lineage>
        <taxon>Eukaryota</taxon>
        <taxon>Viridiplantae</taxon>
        <taxon>Streptophyta</taxon>
        <taxon>Embryophyta</taxon>
        <taxon>Tracheophyta</taxon>
        <taxon>Spermatophyta</taxon>
        <taxon>Magnoliopsida</taxon>
        <taxon>eudicotyledons</taxon>
        <taxon>Gunneridae</taxon>
        <taxon>Pentapetalae</taxon>
        <taxon>rosids</taxon>
        <taxon>fabids</taxon>
        <taxon>Fabales</taxon>
        <taxon>Fabaceae</taxon>
        <taxon>Papilionoideae</taxon>
        <taxon>50 kb inversion clade</taxon>
        <taxon>NPAAA clade</taxon>
        <taxon>Hologalegina</taxon>
        <taxon>IRL clade</taxon>
        <taxon>Trifolieae</taxon>
        <taxon>Medicago</taxon>
    </lineage>
</organism>
<dbReference type="GO" id="GO:0003677">
    <property type="term" value="F:DNA binding"/>
    <property type="evidence" value="ECO:0007669"/>
    <property type="project" value="UniProtKB-KW"/>
</dbReference>
<keyword evidence="6" id="KW-0472">Membrane</keyword>
<sequence length="672" mass="76859">MAPVSLPPGFRFHPTDEELVAYYLNRKINGHKIELEIIAEVDLYKCEPWDLPGKSLLPGNDMEWYFFSPRDRKYPNGSRTNRATKSGYWKATGKDRKVNSQARAVGVKKTLVYYRGRAPHGSRTNWVMHEYRLDERECETTPSLQDAYALCRIFKKSTVIAPKVGEQYVNNVTRHANHMTSDQSSSIELYSEGRDEVIGSSNYLMPWDPSTSQNMNGTNTLNNNGGNVTRDDGIWTQFLSEDLLSLPISSSFPNYGSTPNYPPSKVDIALECARMQHRFSLPPLEVEDFPQVGMNSELKMTQLVSGSMSGTRNETDILQEILSVAQASQELINQSNYSHAFGGNENYATDHENDFTFMVGNNYNHVTDHMNSMRYIDDKAWEDPNTRSIEIGDLDNEFKAERMVENLRWVGMSSNDLEKSFMEEHQKVVPIEDISSFKTNRKENEVQVESEQPNINKEVNDANIDNFSMGFINDNDPNENFIDDGNIDYSNSTSYEVVEETTKVSHGMFVATRQVADTFFHQITPSQTIKVQLNPILENKKSIENAETMIIPKNQGYSLLRKFKANLMKYMKNPSKIIASAIVFIFALFLVLCVYLKEQVEDMKPKSEYVKRKYSYGANSMKKIIWNEQEKIWFVGIKSGKGFEVVLKKIGIFLTISLALCTMWANHMIVCY</sequence>
<dbReference type="PROSITE" id="PS51005">
    <property type="entry name" value="NAC"/>
    <property type="match status" value="1"/>
</dbReference>
<proteinExistence type="evidence at transcript level"/>
<keyword evidence="6" id="KW-0812">Transmembrane</keyword>
<accession>A0A6B7JFD1</accession>
<keyword evidence="5" id="KW-0539">Nucleus</keyword>